<sequence length="119" mass="12769">MFSDPQSVTYATVAKSLPTIGRDGTSSEYRLNDSGVVYDFTLSHQFKPARTRAVARLQRDSFVANPVTPTQNVLASMTSTLTMDFPTAGLTPADAQSLATALVTWATPSNLLRLANGET</sequence>
<dbReference type="Gene3D" id="2.40.160.220">
    <property type="match status" value="1"/>
</dbReference>
<reference evidence="1" key="1">
    <citation type="submission" date="2019-05" db="EMBL/GenBank/DDBJ databases">
        <title>Metatranscriptomic reconstruction reveals RNA viruses with the potential to shape carbon cycling in soil.</title>
        <authorList>
            <person name="Starr E.P."/>
            <person name="Nuccio E."/>
            <person name="Pett-Ridge J."/>
            <person name="Banfield J.F."/>
            <person name="Firestone M.K."/>
        </authorList>
    </citation>
    <scope>NUCLEOTIDE SEQUENCE</scope>
    <source>
        <strain evidence="1">H4_Bulk_46_scaffold_879</strain>
    </source>
</reference>
<accession>A0A514DCY9</accession>
<protein>
    <submittedName>
        <fullName evidence="1">Uncharacterized protein</fullName>
    </submittedName>
</protein>
<proteinExistence type="predicted"/>
<gene>
    <name evidence="1" type="ORF">H4Bulk46879_000003</name>
</gene>
<organism evidence="1">
    <name type="scientific">Leviviridae sp</name>
    <dbReference type="NCBI Taxonomy" id="2027243"/>
    <lineage>
        <taxon>Viruses</taxon>
        <taxon>Riboviria</taxon>
        <taxon>Orthornavirae</taxon>
        <taxon>Lenarviricota</taxon>
        <taxon>Leviviricetes</taxon>
        <taxon>Norzivirales</taxon>
        <taxon>Fiersviridae</taxon>
    </lineage>
</organism>
<name>A0A514DCY9_9VIRU</name>
<dbReference type="EMBL" id="MN036248">
    <property type="protein sequence ID" value="QDH91457.1"/>
    <property type="molecule type" value="Genomic_RNA"/>
</dbReference>
<evidence type="ECO:0000313" key="1">
    <source>
        <dbReference type="EMBL" id="QDH91457.1"/>
    </source>
</evidence>